<name>A0AA38H1B0_9TREE</name>
<dbReference type="PANTHER" id="PTHR15141">
    <property type="entry name" value="TRANSCRIPTION ELONGATION FACTOR B POLYPEPTIDE 3"/>
    <property type="match status" value="1"/>
</dbReference>
<dbReference type="RefSeq" id="XP_052942509.1">
    <property type="nucleotide sequence ID" value="XM_053091396.1"/>
</dbReference>
<protein>
    <recommendedName>
        <fullName evidence="4">Guanine nucleotide-binding protein subunit gamma</fullName>
    </recommendedName>
</protein>
<evidence type="ECO:0000256" key="7">
    <source>
        <dbReference type="ARBA" id="ARBA00023139"/>
    </source>
</evidence>
<dbReference type="Proteomes" id="UP001164286">
    <property type="component" value="Unassembled WGS sequence"/>
</dbReference>
<dbReference type="GO" id="GO:0006368">
    <property type="term" value="P:transcription elongation by RNA polymerase II"/>
    <property type="evidence" value="ECO:0007669"/>
    <property type="project" value="InterPro"/>
</dbReference>
<keyword evidence="9" id="KW-0449">Lipoprotein</keyword>
<dbReference type="PANTHER" id="PTHR15141:SF76">
    <property type="entry name" value="TRANSCRIPTION ELONGATION FACTOR B POLYPEPTIDE 3"/>
    <property type="match status" value="1"/>
</dbReference>
<evidence type="ECO:0000313" key="14">
    <source>
        <dbReference type="Proteomes" id="UP001164286"/>
    </source>
</evidence>
<keyword evidence="7" id="KW-0564">Palmitate</keyword>
<dbReference type="SUPFAM" id="SSF48670">
    <property type="entry name" value="Transducin (heterotrimeric G protein), gamma chain"/>
    <property type="match status" value="1"/>
</dbReference>
<keyword evidence="5" id="KW-0488">Methylation</keyword>
<evidence type="ECO:0000256" key="2">
    <source>
        <dbReference type="ARBA" id="ARBA00007431"/>
    </source>
</evidence>
<dbReference type="SMART" id="SM01224">
    <property type="entry name" value="G_gamma"/>
    <property type="match status" value="1"/>
</dbReference>
<keyword evidence="8" id="KW-0807">Transducer</keyword>
<evidence type="ECO:0000256" key="3">
    <source>
        <dbReference type="ARBA" id="ARBA00011581"/>
    </source>
</evidence>
<reference evidence="13" key="1">
    <citation type="journal article" date="2022" name="G3 (Bethesda)">
        <title>High quality genome of the basidiomycete yeast Dioszegia hungarica PDD-24b-2 isolated from cloud water.</title>
        <authorList>
            <person name="Jarrige D."/>
            <person name="Haridas S."/>
            <person name="Bleykasten-Grosshans C."/>
            <person name="Joly M."/>
            <person name="Nadalig T."/>
            <person name="Sancelme M."/>
            <person name="Vuilleumier S."/>
            <person name="Grigoriev I.V."/>
            <person name="Amato P."/>
            <person name="Bringel F."/>
        </authorList>
    </citation>
    <scope>NUCLEOTIDE SEQUENCE</scope>
    <source>
        <strain evidence="13">PDD-24b-2</strain>
    </source>
</reference>
<feature type="compositionally biased region" description="Basic and acidic residues" evidence="11">
    <location>
        <begin position="602"/>
        <end position="612"/>
    </location>
</feature>
<dbReference type="InterPro" id="IPR010684">
    <property type="entry name" value="RNA_pol_II_trans_fac_SIII_A"/>
</dbReference>
<dbReference type="Gene3D" id="4.10.260.10">
    <property type="entry name" value="Transducin (heterotrimeric G protein), gamma chain"/>
    <property type="match status" value="1"/>
</dbReference>
<comment type="subunit">
    <text evidence="3">G proteins are composed of 3 units, alpha, beta and gamma.</text>
</comment>
<dbReference type="Pfam" id="PF06881">
    <property type="entry name" value="Elongin_A"/>
    <property type="match status" value="1"/>
</dbReference>
<feature type="compositionally biased region" description="Low complexity" evidence="11">
    <location>
        <begin position="613"/>
        <end position="630"/>
    </location>
</feature>
<evidence type="ECO:0000256" key="5">
    <source>
        <dbReference type="ARBA" id="ARBA00022481"/>
    </source>
</evidence>
<gene>
    <name evidence="13" type="ORF">MKK02DRAFT_41042</name>
</gene>
<dbReference type="InterPro" id="IPR036284">
    <property type="entry name" value="GGL_sf"/>
</dbReference>
<accession>A0AA38H1B0</accession>
<dbReference type="Pfam" id="PF00631">
    <property type="entry name" value="G-gamma"/>
    <property type="match status" value="1"/>
</dbReference>
<dbReference type="Gene3D" id="6.10.250.3180">
    <property type="match status" value="1"/>
</dbReference>
<dbReference type="GO" id="GO:0070449">
    <property type="term" value="C:elongin complex"/>
    <property type="evidence" value="ECO:0007669"/>
    <property type="project" value="InterPro"/>
</dbReference>
<dbReference type="EMBL" id="JAKWFO010000014">
    <property type="protein sequence ID" value="KAI9632732.1"/>
    <property type="molecule type" value="Genomic_DNA"/>
</dbReference>
<dbReference type="FunFam" id="4.10.260.10:FF:000003">
    <property type="entry name" value="G-protein complex gamma subunit Ste18/GpgA"/>
    <property type="match status" value="1"/>
</dbReference>
<organism evidence="13 14">
    <name type="scientific">Dioszegia hungarica</name>
    <dbReference type="NCBI Taxonomy" id="4972"/>
    <lineage>
        <taxon>Eukaryota</taxon>
        <taxon>Fungi</taxon>
        <taxon>Dikarya</taxon>
        <taxon>Basidiomycota</taxon>
        <taxon>Agaricomycotina</taxon>
        <taxon>Tremellomycetes</taxon>
        <taxon>Tremellales</taxon>
        <taxon>Bulleribasidiaceae</taxon>
        <taxon>Dioszegia</taxon>
    </lineage>
</organism>
<keyword evidence="14" id="KW-1185">Reference proteome</keyword>
<evidence type="ECO:0000313" key="13">
    <source>
        <dbReference type="EMBL" id="KAI9632732.1"/>
    </source>
</evidence>
<comment type="similarity">
    <text evidence="2">Belongs to the G protein gamma family.</text>
</comment>
<evidence type="ECO:0000256" key="11">
    <source>
        <dbReference type="SAM" id="MobiDB-lite"/>
    </source>
</evidence>
<feature type="region of interest" description="Disordered" evidence="11">
    <location>
        <begin position="569"/>
        <end position="667"/>
    </location>
</feature>
<proteinExistence type="inferred from homology"/>
<evidence type="ECO:0000256" key="10">
    <source>
        <dbReference type="ARBA" id="ARBA00023289"/>
    </source>
</evidence>
<evidence type="ECO:0000259" key="12">
    <source>
        <dbReference type="SMART" id="SM01224"/>
    </source>
</evidence>
<comment type="subcellular location">
    <subcellularLocation>
        <location evidence="1">Membrane</location>
        <topology evidence="1">Peripheral membrane protein</topology>
    </subcellularLocation>
</comment>
<sequence>MSSRANKATMHELKLRRLQQHNHRLREELARPRAMVSAASANLINHCRVTKDPLIPSLWGPIGKGEDPYAPVEQAGGCCSGIRRVGIRSPGTLTAAAVHGWKGTRELKHQKQRPLLDHPELTEWTSGGNKPKNIFVNNLSSIFLNPNTIRIAKMPSALEYEEEEDLFESGGEEAIPFETVNSAVPVAGPSRPRPPPAPVVRSYDLPPLPPGTASKGLRVPADLLPLLKPSVGLLQVKPRLLELKEMRRQRPVEVPAKGPTSLKQQCLAVIKANSIRIWDVGDTPYHLIKGFIDILPAEQLAAIEEASPSIRHETDWLWEYFLLTDFPAAHADATKRKGENRTSGWRRVYKRAAEQARDRQFLAAERVAERYKEMDRERAEKRIVVLDKVIPPKQKRGQGGAFGAQKGLTVTAKATGIVGKARADAQRARIAMTHASGKFIPPPAPRASSSSTATRTPIPIVTFIRGQPAPVAVDGPRIPAPRSMPRPGPIAPAPTSQGQIPDLIPGAIPIPEYNAQRASLPSHLVGIPRPAPAPEPARFSTDLKRKFSTVRKAEVPSFKPPEVRLTTGAKADFFGSAGSGGGVKRTRSGGEGEEPSPAKAPRSAEVDEERTPRSSPASAASRAGAGFHTAGHGGGGPPKHGGMSAEAADKLKGVLFRSKPKRRAVGQ</sequence>
<comment type="caution">
    <text evidence="13">The sequence shown here is derived from an EMBL/GenBank/DDBJ whole genome shotgun (WGS) entry which is preliminary data.</text>
</comment>
<dbReference type="GO" id="GO:0007186">
    <property type="term" value="P:G protein-coupled receptor signaling pathway"/>
    <property type="evidence" value="ECO:0007669"/>
    <property type="project" value="InterPro"/>
</dbReference>
<dbReference type="GeneID" id="77730601"/>
<evidence type="ECO:0000256" key="6">
    <source>
        <dbReference type="ARBA" id="ARBA00023136"/>
    </source>
</evidence>
<dbReference type="AlphaFoldDB" id="A0AA38H1B0"/>
<keyword evidence="6" id="KW-0472">Membrane</keyword>
<evidence type="ECO:0000256" key="4">
    <source>
        <dbReference type="ARBA" id="ARBA00016111"/>
    </source>
</evidence>
<dbReference type="InterPro" id="IPR051870">
    <property type="entry name" value="Elongin-A_domain"/>
</dbReference>
<dbReference type="GO" id="GO:0016020">
    <property type="term" value="C:membrane"/>
    <property type="evidence" value="ECO:0007669"/>
    <property type="project" value="UniProtKB-SubCell"/>
</dbReference>
<feature type="domain" description="G protein gamma" evidence="12">
    <location>
        <begin position="11"/>
        <end position="82"/>
    </location>
</feature>
<evidence type="ECO:0000256" key="8">
    <source>
        <dbReference type="ARBA" id="ARBA00023224"/>
    </source>
</evidence>
<evidence type="ECO:0000256" key="1">
    <source>
        <dbReference type="ARBA" id="ARBA00004170"/>
    </source>
</evidence>
<feature type="compositionally biased region" description="Basic residues" evidence="11">
    <location>
        <begin position="658"/>
        <end position="667"/>
    </location>
</feature>
<evidence type="ECO:0000256" key="9">
    <source>
        <dbReference type="ARBA" id="ARBA00023288"/>
    </source>
</evidence>
<keyword evidence="10" id="KW-0636">Prenylation</keyword>
<dbReference type="InterPro" id="IPR015898">
    <property type="entry name" value="G-protein_gamma-like_dom"/>
</dbReference>